<evidence type="ECO:0000256" key="7">
    <source>
        <dbReference type="ARBA" id="ARBA00022927"/>
    </source>
</evidence>
<feature type="region of interest" description="Disordered" evidence="10">
    <location>
        <begin position="100"/>
        <end position="178"/>
    </location>
</feature>
<gene>
    <name evidence="12" type="ORF">SAMN05660197_0954</name>
</gene>
<evidence type="ECO:0000256" key="6">
    <source>
        <dbReference type="ARBA" id="ARBA00022692"/>
    </source>
</evidence>
<dbReference type="PANTHER" id="PTHR33446">
    <property type="entry name" value="PROTEIN TONB-RELATED"/>
    <property type="match status" value="1"/>
</dbReference>
<feature type="compositionally biased region" description="Polar residues" evidence="10">
    <location>
        <begin position="147"/>
        <end position="167"/>
    </location>
</feature>
<proteinExistence type="inferred from homology"/>
<dbReference type="InterPro" id="IPR037682">
    <property type="entry name" value="TonB_C"/>
</dbReference>
<dbReference type="GO" id="GO:0030288">
    <property type="term" value="C:outer membrane-bounded periplasmic space"/>
    <property type="evidence" value="ECO:0007669"/>
    <property type="project" value="InterPro"/>
</dbReference>
<evidence type="ECO:0000256" key="8">
    <source>
        <dbReference type="ARBA" id="ARBA00022989"/>
    </source>
</evidence>
<dbReference type="OrthoDB" id="5324668at2"/>
<evidence type="ECO:0000256" key="4">
    <source>
        <dbReference type="ARBA" id="ARBA00022475"/>
    </source>
</evidence>
<organism evidence="12 13">
    <name type="scientific">Nitratiruptor tergarcus DSM 16512</name>
    <dbReference type="NCBI Taxonomy" id="1069081"/>
    <lineage>
        <taxon>Bacteria</taxon>
        <taxon>Pseudomonadati</taxon>
        <taxon>Campylobacterota</taxon>
        <taxon>Epsilonproteobacteria</taxon>
        <taxon>Nautiliales</taxon>
        <taxon>Nitratiruptoraceae</taxon>
        <taxon>Nitratiruptor</taxon>
    </lineage>
</organism>
<keyword evidence="7" id="KW-0653">Protein transport</keyword>
<name>A0A1W1WSH8_9BACT</name>
<dbReference type="GO" id="GO:0098797">
    <property type="term" value="C:plasma membrane protein complex"/>
    <property type="evidence" value="ECO:0007669"/>
    <property type="project" value="TreeGrafter"/>
</dbReference>
<evidence type="ECO:0000256" key="1">
    <source>
        <dbReference type="ARBA" id="ARBA00004383"/>
    </source>
</evidence>
<keyword evidence="5" id="KW-0997">Cell inner membrane</keyword>
<dbReference type="GO" id="GO:0055085">
    <property type="term" value="P:transmembrane transport"/>
    <property type="evidence" value="ECO:0007669"/>
    <property type="project" value="InterPro"/>
</dbReference>
<dbReference type="SUPFAM" id="SSF74653">
    <property type="entry name" value="TolA/TonB C-terminal domain"/>
    <property type="match status" value="1"/>
</dbReference>
<dbReference type="InterPro" id="IPR003538">
    <property type="entry name" value="TonB"/>
</dbReference>
<protein>
    <submittedName>
        <fullName evidence="12">Protein TonB</fullName>
    </submittedName>
</protein>
<dbReference type="GO" id="GO:0031992">
    <property type="term" value="F:energy transducer activity"/>
    <property type="evidence" value="ECO:0007669"/>
    <property type="project" value="InterPro"/>
</dbReference>
<keyword evidence="9" id="KW-0472">Membrane</keyword>
<dbReference type="NCBIfam" id="TIGR01352">
    <property type="entry name" value="tonB_Cterm"/>
    <property type="match status" value="1"/>
</dbReference>
<feature type="compositionally biased region" description="Basic residues" evidence="10">
    <location>
        <begin position="100"/>
        <end position="138"/>
    </location>
</feature>
<dbReference type="RefSeq" id="WP_084275395.1">
    <property type="nucleotide sequence ID" value="NZ_AP026671.1"/>
</dbReference>
<dbReference type="Gene3D" id="3.30.1150.10">
    <property type="match status" value="1"/>
</dbReference>
<reference evidence="13" key="1">
    <citation type="submission" date="2017-04" db="EMBL/GenBank/DDBJ databases">
        <authorList>
            <person name="Varghese N."/>
            <person name="Submissions S."/>
        </authorList>
    </citation>
    <scope>NUCLEOTIDE SEQUENCE [LARGE SCALE GENOMIC DNA]</scope>
    <source>
        <strain evidence="13">DSM 16512</strain>
    </source>
</reference>
<evidence type="ECO:0000256" key="3">
    <source>
        <dbReference type="ARBA" id="ARBA00022448"/>
    </source>
</evidence>
<accession>A0A1W1WSH8</accession>
<dbReference type="STRING" id="1069081.SAMN05660197_0954"/>
<comment type="similarity">
    <text evidence="2">Belongs to the TonB family.</text>
</comment>
<dbReference type="PANTHER" id="PTHR33446:SF2">
    <property type="entry name" value="PROTEIN TONB"/>
    <property type="match status" value="1"/>
</dbReference>
<dbReference type="InterPro" id="IPR006260">
    <property type="entry name" value="TonB/TolA_C"/>
</dbReference>
<keyword evidence="8" id="KW-1133">Transmembrane helix</keyword>
<evidence type="ECO:0000259" key="11">
    <source>
        <dbReference type="PROSITE" id="PS52015"/>
    </source>
</evidence>
<dbReference type="EMBL" id="FWWZ01000001">
    <property type="protein sequence ID" value="SMC09152.1"/>
    <property type="molecule type" value="Genomic_DNA"/>
</dbReference>
<evidence type="ECO:0000256" key="10">
    <source>
        <dbReference type="SAM" id="MobiDB-lite"/>
    </source>
</evidence>
<sequence>MKRSFFITLAFYAALFALISQFNFSMPKELPKRVVISDIKIKKECSCKKCACKNCKMHKTIKRPPKKKTQFPKKEVLKQKPNIKPKNNPRKIIKKTLKKPKKLLKPKKTIKKPRKITKKHSKPKQKPQLKKVVAKKSVKKIEKKVVDTTSVQKTLPQNKNKSSTQKPHPQPPRKPSYAEQYTTRFASKIRLAIQKHKYYPRVARRTKKEGIVRVCFELTPQKEIENIEILQSSGHKILDKAAIKTINKARRDFPAPKECVKIIVPIEYKLR</sequence>
<keyword evidence="13" id="KW-1185">Reference proteome</keyword>
<evidence type="ECO:0000256" key="2">
    <source>
        <dbReference type="ARBA" id="ARBA00006555"/>
    </source>
</evidence>
<dbReference type="Proteomes" id="UP000192602">
    <property type="component" value="Unassembled WGS sequence"/>
</dbReference>
<dbReference type="AlphaFoldDB" id="A0A1W1WSH8"/>
<keyword evidence="3" id="KW-0813">Transport</keyword>
<evidence type="ECO:0000313" key="13">
    <source>
        <dbReference type="Proteomes" id="UP000192602"/>
    </source>
</evidence>
<keyword evidence="6" id="KW-0812">Transmembrane</keyword>
<dbReference type="PROSITE" id="PS52015">
    <property type="entry name" value="TONB_CTD"/>
    <property type="match status" value="1"/>
</dbReference>
<evidence type="ECO:0000256" key="5">
    <source>
        <dbReference type="ARBA" id="ARBA00022519"/>
    </source>
</evidence>
<dbReference type="PRINTS" id="PR01374">
    <property type="entry name" value="TONBPROTEIN"/>
</dbReference>
<dbReference type="GO" id="GO:0015031">
    <property type="term" value="P:protein transport"/>
    <property type="evidence" value="ECO:0007669"/>
    <property type="project" value="UniProtKB-KW"/>
</dbReference>
<evidence type="ECO:0000313" key="12">
    <source>
        <dbReference type="EMBL" id="SMC09152.1"/>
    </source>
</evidence>
<feature type="domain" description="TonB C-terminal" evidence="11">
    <location>
        <begin position="184"/>
        <end position="271"/>
    </location>
</feature>
<comment type="subcellular location">
    <subcellularLocation>
        <location evidence="1">Cell inner membrane</location>
        <topology evidence="1">Single-pass membrane protein</topology>
        <orientation evidence="1">Periplasmic side</orientation>
    </subcellularLocation>
</comment>
<dbReference type="GO" id="GO:0015891">
    <property type="term" value="P:siderophore transport"/>
    <property type="evidence" value="ECO:0007669"/>
    <property type="project" value="InterPro"/>
</dbReference>
<dbReference type="InterPro" id="IPR051045">
    <property type="entry name" value="TonB-dependent_transducer"/>
</dbReference>
<dbReference type="Pfam" id="PF03544">
    <property type="entry name" value="TonB_C"/>
    <property type="match status" value="1"/>
</dbReference>
<evidence type="ECO:0000256" key="9">
    <source>
        <dbReference type="ARBA" id="ARBA00023136"/>
    </source>
</evidence>
<keyword evidence="4" id="KW-1003">Cell membrane</keyword>